<reference evidence="2 3" key="1">
    <citation type="journal article" date="2018" name="G3 (Bethesda)">
        <title>A High-Quality Reference Genome for the Invasive Mosquitofish Gambusia affinis Using a Chicago Library.</title>
        <authorList>
            <person name="Hoffberg S.L."/>
            <person name="Troendle N.J."/>
            <person name="Glenn T.C."/>
            <person name="Mahmud O."/>
            <person name="Louha S."/>
            <person name="Chalopin D."/>
            <person name="Bennetzen J.L."/>
            <person name="Mauricio R."/>
        </authorList>
    </citation>
    <scope>NUCLEOTIDE SEQUENCE [LARGE SCALE GENOMIC DNA]</scope>
    <source>
        <strain evidence="2">NE01/NJP1002.9</strain>
        <tissue evidence="2">Muscle</tissue>
    </source>
</reference>
<sequence length="279" mass="31590">MARAAVTKLLLLVFLAFIICLPELFRIYSVSKVNFHCLPHRPYEPMHQERKGGNVQPIKSKDKRKAIWNPTSSPELEQLEEICAQEGKGNTAGLHPETQNVQGDSRSDLFMCETDKNMEELRSHLSSPALVVLLEVSVVFQVNDTEAVNHTLFGYSGQRSLYLQPPEEEEDPMGDKASQGQAFYCCLPLNQSSNSANQSRCLLWLANQTVLTGTETERLSWKQADGGWCSYRWTFLVLVCVVFLIVVTTVIGKIYLGTRLNYKTIVHPIEYQPPNRQLK</sequence>
<dbReference type="Proteomes" id="UP000250572">
    <property type="component" value="Unassembled WGS sequence"/>
</dbReference>
<organism evidence="2 3">
    <name type="scientific">Gambusia affinis</name>
    <name type="common">Western mosquitofish</name>
    <name type="synonym">Heterandria affinis</name>
    <dbReference type="NCBI Taxonomy" id="33528"/>
    <lineage>
        <taxon>Eukaryota</taxon>
        <taxon>Metazoa</taxon>
        <taxon>Chordata</taxon>
        <taxon>Craniata</taxon>
        <taxon>Vertebrata</taxon>
        <taxon>Euteleostomi</taxon>
        <taxon>Actinopterygii</taxon>
        <taxon>Neopterygii</taxon>
        <taxon>Teleostei</taxon>
        <taxon>Neoteleostei</taxon>
        <taxon>Acanthomorphata</taxon>
        <taxon>Ovalentaria</taxon>
        <taxon>Atherinomorphae</taxon>
        <taxon>Cyprinodontiformes</taxon>
        <taxon>Poeciliidae</taxon>
        <taxon>Poeciliinae</taxon>
        <taxon>Gambusia</taxon>
    </lineage>
</organism>
<accession>A0A315W477</accession>
<dbReference type="AlphaFoldDB" id="A0A315W477"/>
<evidence type="ECO:0000313" key="2">
    <source>
        <dbReference type="EMBL" id="PWA30635.1"/>
    </source>
</evidence>
<protein>
    <submittedName>
        <fullName evidence="2">Uncharacterized protein</fullName>
    </submittedName>
</protein>
<feature type="transmembrane region" description="Helical" evidence="1">
    <location>
        <begin position="233"/>
        <end position="256"/>
    </location>
</feature>
<feature type="non-terminal residue" evidence="2">
    <location>
        <position position="279"/>
    </location>
</feature>
<dbReference type="EMBL" id="NHOQ01000347">
    <property type="protein sequence ID" value="PWA30635.1"/>
    <property type="molecule type" value="Genomic_DNA"/>
</dbReference>
<name>A0A315W477_GAMAF</name>
<evidence type="ECO:0000256" key="1">
    <source>
        <dbReference type="SAM" id="Phobius"/>
    </source>
</evidence>
<proteinExistence type="predicted"/>
<keyword evidence="1" id="KW-1133">Transmembrane helix</keyword>
<keyword evidence="3" id="KW-1185">Reference proteome</keyword>
<keyword evidence="1" id="KW-0812">Transmembrane</keyword>
<keyword evidence="1" id="KW-0472">Membrane</keyword>
<comment type="caution">
    <text evidence="2">The sequence shown here is derived from an EMBL/GenBank/DDBJ whole genome shotgun (WGS) entry which is preliminary data.</text>
</comment>
<gene>
    <name evidence="2" type="ORF">CCH79_00009345</name>
</gene>
<evidence type="ECO:0000313" key="3">
    <source>
        <dbReference type="Proteomes" id="UP000250572"/>
    </source>
</evidence>